<protein>
    <submittedName>
        <fullName evidence="2">Membrane protein</fullName>
    </submittedName>
</protein>
<dbReference type="Pfam" id="PF11361">
    <property type="entry name" value="DUF3159"/>
    <property type="match status" value="1"/>
</dbReference>
<evidence type="ECO:0000313" key="3">
    <source>
        <dbReference type="Proteomes" id="UP000030013"/>
    </source>
</evidence>
<dbReference type="OrthoDB" id="5244221at2"/>
<dbReference type="Proteomes" id="UP000030013">
    <property type="component" value="Unassembled WGS sequence"/>
</dbReference>
<keyword evidence="3" id="KW-1185">Reference proteome</keyword>
<comment type="caution">
    <text evidence="2">The sequence shown here is derived from an EMBL/GenBank/DDBJ whole genome shotgun (WGS) entry which is preliminary data.</text>
</comment>
<keyword evidence="1" id="KW-0812">Transmembrane</keyword>
<feature type="transmembrane region" description="Helical" evidence="1">
    <location>
        <begin position="166"/>
        <end position="184"/>
    </location>
</feature>
<proteinExistence type="predicted"/>
<dbReference type="AlphaFoldDB" id="A0A0A0K340"/>
<evidence type="ECO:0000256" key="1">
    <source>
        <dbReference type="SAM" id="Phobius"/>
    </source>
</evidence>
<dbReference type="eggNOG" id="ENOG5031MNQ">
    <property type="taxonomic scope" value="Bacteria"/>
</dbReference>
<evidence type="ECO:0000313" key="2">
    <source>
        <dbReference type="EMBL" id="KGN42196.1"/>
    </source>
</evidence>
<keyword evidence="1" id="KW-0472">Membrane</keyword>
<name>A0A0A0K340_9MICO</name>
<organism evidence="2 3">
    <name type="scientific">Knoellia aerolata DSM 18566</name>
    <dbReference type="NCBI Taxonomy" id="1385519"/>
    <lineage>
        <taxon>Bacteria</taxon>
        <taxon>Bacillati</taxon>
        <taxon>Actinomycetota</taxon>
        <taxon>Actinomycetes</taxon>
        <taxon>Micrococcales</taxon>
        <taxon>Intrasporangiaceae</taxon>
        <taxon>Knoellia</taxon>
    </lineage>
</organism>
<reference evidence="2 3" key="1">
    <citation type="submission" date="2013-08" db="EMBL/GenBank/DDBJ databases">
        <title>The genome sequence of Knoellia aerolata.</title>
        <authorList>
            <person name="Zhu W."/>
            <person name="Wang G."/>
        </authorList>
    </citation>
    <scope>NUCLEOTIDE SEQUENCE [LARGE SCALE GENOMIC DNA]</scope>
    <source>
        <strain evidence="2 3">DSM 18566</strain>
    </source>
</reference>
<sequence>MTADSTPDATAVTTPAERQTAQTVEQLIRHRLSTALGGWRGSFETALPTVAFIALWSWRQDLRLAVWSAVGVAVVLAVVRVVQRSSLQHVLGAVFATAIAAFFAMRSGRAEDAFLPGMLLSGGYLVGTIVSILVRWPVVGFLVGAGDPRAADDPFGWRRDSGMIRVCSRLSWVLVALYAIRLSIQVPLYLAAQVEALGVAKIVLGWPLWIAGVAVMGWLLMRGSTPQELDPRLVAEPEDPRGPAQSSS</sequence>
<feature type="transmembrane region" description="Helical" evidence="1">
    <location>
        <begin position="64"/>
        <end position="82"/>
    </location>
</feature>
<keyword evidence="1" id="KW-1133">Transmembrane helix</keyword>
<feature type="transmembrane region" description="Helical" evidence="1">
    <location>
        <begin position="196"/>
        <end position="220"/>
    </location>
</feature>
<dbReference type="EMBL" id="AVPL01000007">
    <property type="protein sequence ID" value="KGN42196.1"/>
    <property type="molecule type" value="Genomic_DNA"/>
</dbReference>
<feature type="transmembrane region" description="Helical" evidence="1">
    <location>
        <begin position="89"/>
        <end position="105"/>
    </location>
</feature>
<dbReference type="STRING" id="1385519.N801_01265"/>
<feature type="transmembrane region" description="Helical" evidence="1">
    <location>
        <begin position="125"/>
        <end position="145"/>
    </location>
</feature>
<dbReference type="InterPro" id="IPR016566">
    <property type="entry name" value="UCP010219"/>
</dbReference>
<dbReference type="RefSeq" id="WP_084108205.1">
    <property type="nucleotide sequence ID" value="NZ_AVPL01000007.1"/>
</dbReference>
<accession>A0A0A0K340</accession>
<gene>
    <name evidence="2" type="ORF">N801_01265</name>
</gene>
<feature type="transmembrane region" description="Helical" evidence="1">
    <location>
        <begin position="39"/>
        <end position="58"/>
    </location>
</feature>